<dbReference type="InterPro" id="IPR029039">
    <property type="entry name" value="Flavoprotein-like_sf"/>
</dbReference>
<dbReference type="GO" id="GO:0005886">
    <property type="term" value="C:plasma membrane"/>
    <property type="evidence" value="ECO:0007669"/>
    <property type="project" value="UniProtKB-SubCell"/>
</dbReference>
<keyword evidence="10" id="KW-1185">Reference proteome</keyword>
<evidence type="ECO:0000256" key="1">
    <source>
        <dbReference type="ARBA" id="ARBA00022630"/>
    </source>
</evidence>
<evidence type="ECO:0000256" key="2">
    <source>
        <dbReference type="ARBA" id="ARBA00022643"/>
    </source>
</evidence>
<evidence type="ECO:0000256" key="7">
    <source>
        <dbReference type="HAMAP-Rule" id="MF_00853"/>
    </source>
</evidence>
<keyword evidence="4 7" id="KW-0560">Oxidoreductase</keyword>
<feature type="domain" description="Flavodoxin" evidence="8">
    <location>
        <begin position="4"/>
        <end position="152"/>
    </location>
</feature>
<keyword evidence="2 7" id="KW-0288">FMN</keyword>
<evidence type="ECO:0000256" key="3">
    <source>
        <dbReference type="ARBA" id="ARBA00022741"/>
    </source>
</evidence>
<evidence type="ECO:0000259" key="8">
    <source>
        <dbReference type="Pfam" id="PF12724"/>
    </source>
</evidence>
<dbReference type="InterPro" id="IPR044264">
    <property type="entry name" value="HemG"/>
</dbReference>
<dbReference type="EMBL" id="AWGA01000005">
    <property type="protein sequence ID" value="TEA28202.1"/>
    <property type="molecule type" value="Genomic_DNA"/>
</dbReference>
<proteinExistence type="inferred from homology"/>
<comment type="similarity">
    <text evidence="7">Belongs to the HemG family.</text>
</comment>
<name>A0AB94IFB4_9GAMM</name>
<keyword evidence="5" id="KW-0472">Membrane</keyword>
<keyword evidence="1 7" id="KW-0285">Flavoprotein</keyword>
<dbReference type="Proteomes" id="UP000506160">
    <property type="component" value="Unassembled WGS sequence"/>
</dbReference>
<dbReference type="SUPFAM" id="SSF52218">
    <property type="entry name" value="Flavoproteins"/>
    <property type="match status" value="1"/>
</dbReference>
<protein>
    <recommendedName>
        <fullName evidence="7">Protoporphyrinogen IX dehydrogenase [quinone]</fullName>
        <ecNumber evidence="7">1.3.5.3</ecNumber>
    </recommendedName>
    <alternativeName>
        <fullName evidence="7">Protoporphyrinogen IX dehydrogenase [menaquinone]</fullName>
    </alternativeName>
    <alternativeName>
        <fullName evidence="7">Protoporphyrinogen IX dehydrogenase [ubiquinone]</fullName>
    </alternativeName>
    <alternativeName>
        <fullName evidence="7">Protoporphyrinogen oxidase</fullName>
        <shortName evidence="7">PPO</shortName>
    </alternativeName>
</protein>
<dbReference type="GO" id="GO:0010181">
    <property type="term" value="F:FMN binding"/>
    <property type="evidence" value="ECO:0007669"/>
    <property type="project" value="UniProtKB-UniRule"/>
</dbReference>
<keyword evidence="7" id="KW-1003">Cell membrane</keyword>
<dbReference type="GO" id="GO:0004729">
    <property type="term" value="F:oxygen-dependent protoporphyrinogen oxidase activity"/>
    <property type="evidence" value="ECO:0007669"/>
    <property type="project" value="InterPro"/>
</dbReference>
<comment type="caution">
    <text evidence="9">The sequence shown here is derived from an EMBL/GenBank/DDBJ whole genome shotgun (WGS) entry which is preliminary data.</text>
</comment>
<sequence>MKVLLLYTSREGQTAKIMQHIKAVLEKQYQCDCMKLEPHTMIDLNAYQAVIIGTSIRYGYYPQLVKTFIQNHAKQLNTMYSAFFGVNLVARKANKNTPQTNLYTRKFLNSIDWQPKLTAVFAGALYYPRYNLFDRYMIRFIMWLGKGETDTSKPMIEYTDWNRVNSYAEQFIQFMTNNSNKK</sequence>
<evidence type="ECO:0000256" key="6">
    <source>
        <dbReference type="ARBA" id="ARBA00023244"/>
    </source>
</evidence>
<comment type="catalytic activity">
    <reaction evidence="7">
        <text>protoporphyrinogen IX + 3 a ubiquinone = protoporphyrin IX + 3 a ubiquinol</text>
        <dbReference type="Rhea" id="RHEA:63936"/>
        <dbReference type="Rhea" id="RHEA-COMP:9565"/>
        <dbReference type="Rhea" id="RHEA-COMP:9566"/>
        <dbReference type="ChEBI" id="CHEBI:16389"/>
        <dbReference type="ChEBI" id="CHEBI:17976"/>
        <dbReference type="ChEBI" id="CHEBI:57306"/>
        <dbReference type="ChEBI" id="CHEBI:57307"/>
    </reaction>
</comment>
<dbReference type="Pfam" id="PF12724">
    <property type="entry name" value="Flavodoxin_5"/>
    <property type="match status" value="1"/>
</dbReference>
<evidence type="ECO:0000256" key="4">
    <source>
        <dbReference type="ARBA" id="ARBA00023002"/>
    </source>
</evidence>
<evidence type="ECO:0000313" key="10">
    <source>
        <dbReference type="Proteomes" id="UP000506160"/>
    </source>
</evidence>
<keyword evidence="3 7" id="KW-0547">Nucleotide-binding</keyword>
<gene>
    <name evidence="7 9" type="primary">hemG</name>
    <name evidence="9" type="ORF">O970_00020</name>
</gene>
<dbReference type="Gene3D" id="3.40.50.360">
    <property type="match status" value="1"/>
</dbReference>
<dbReference type="GO" id="GO:0070819">
    <property type="term" value="F:menaquinone-dependent protoporphyrinogen oxidase activity"/>
    <property type="evidence" value="ECO:0007669"/>
    <property type="project" value="UniProtKB-UniRule"/>
</dbReference>
<dbReference type="RefSeq" id="WP_024495145.1">
    <property type="nucleotide sequence ID" value="NZ_AWGA01000005.1"/>
</dbReference>
<dbReference type="HAMAP" id="MF_00853">
    <property type="entry name" value="HemG"/>
    <property type="match status" value="1"/>
</dbReference>
<comment type="subcellular location">
    <subcellularLocation>
        <location evidence="7">Cell membrane</location>
        <topology evidence="7">Peripheral membrane protein</topology>
    </subcellularLocation>
</comment>
<organism evidence="9 10">
    <name type="scientific">Candidatus Schmidhempelia bombi str. Bimp</name>
    <dbReference type="NCBI Taxonomy" id="1387197"/>
    <lineage>
        <taxon>Bacteria</taxon>
        <taxon>Pseudomonadati</taxon>
        <taxon>Pseudomonadota</taxon>
        <taxon>Gammaproteobacteria</taxon>
        <taxon>Orbales</taxon>
        <taxon>Orbaceae</taxon>
        <taxon>Candidatus Schmidhempelia</taxon>
    </lineage>
</organism>
<keyword evidence="6 7" id="KW-0627">Porphyrin biosynthesis</keyword>
<comment type="pathway">
    <text evidence="7">Porphyrin-containing compound metabolism; protoporphyrin-IX biosynthesis; protoporphyrin-IX from protoporphyrinogen-IX: step 1/1.</text>
</comment>
<dbReference type="InterPro" id="IPR026816">
    <property type="entry name" value="Flavodoxin_dom"/>
</dbReference>
<accession>A0AB94IFB4</accession>
<dbReference type="AlphaFoldDB" id="A0AB94IFB4"/>
<dbReference type="InterPro" id="IPR052200">
    <property type="entry name" value="Protoporphyrinogen_IX_DH"/>
</dbReference>
<reference evidence="9 10" key="1">
    <citation type="journal article" date="2014" name="Appl. Environ. Microbiol.">
        <title>Genomic features of a bumble bee symbiont reflect its host environment.</title>
        <authorList>
            <person name="Martinson V.G."/>
            <person name="Magoc T."/>
            <person name="Koch H."/>
            <person name="Salzberg S.L."/>
            <person name="Moran N.A."/>
        </authorList>
    </citation>
    <scope>NUCLEOTIDE SEQUENCE [LARGE SCALE GENOMIC DNA]</scope>
    <source>
        <strain evidence="9 10">Bimp</strain>
    </source>
</reference>
<evidence type="ECO:0000256" key="5">
    <source>
        <dbReference type="ARBA" id="ARBA00023136"/>
    </source>
</evidence>
<comment type="function">
    <text evidence="7">Catalyzes the 6-electron oxidation of protoporphyrinogen IX to form protoporphyrin IX; under anaerobic conditions uses menaquinone as an electron acceptor, under aerobic conditions uses ubiquinone as an electron acceptor.</text>
</comment>
<dbReference type="PANTHER" id="PTHR38030:SF2">
    <property type="entry name" value="PROTOPORPHYRINOGEN IX DEHYDROGENASE [QUINONE]"/>
    <property type="match status" value="1"/>
</dbReference>
<dbReference type="GO" id="GO:0006782">
    <property type="term" value="P:protoporphyrinogen IX biosynthetic process"/>
    <property type="evidence" value="ECO:0007669"/>
    <property type="project" value="UniProtKB-UniRule"/>
</dbReference>
<comment type="catalytic activity">
    <reaction evidence="7">
        <text>protoporphyrinogen IX + 3 a quinone = protoporphyrin IX + 3 a quinol</text>
        <dbReference type="Rhea" id="RHEA:65032"/>
        <dbReference type="ChEBI" id="CHEBI:24646"/>
        <dbReference type="ChEBI" id="CHEBI:57306"/>
        <dbReference type="ChEBI" id="CHEBI:57307"/>
        <dbReference type="ChEBI" id="CHEBI:132124"/>
        <dbReference type="EC" id="1.3.5.3"/>
    </reaction>
</comment>
<dbReference type="EC" id="1.3.5.3" evidence="7"/>
<comment type="cofactor">
    <cofactor evidence="7">
        <name>FMN</name>
        <dbReference type="ChEBI" id="CHEBI:58210"/>
    </cofactor>
    <text evidence="7">Binds 1 FMN non-covalently per subunit.</text>
</comment>
<comment type="catalytic activity">
    <reaction evidence="7">
        <text>protoporphyrinogen IX + 3 a menaquinone = protoporphyrin IX + 3 a menaquinol</text>
        <dbReference type="Rhea" id="RHEA:27409"/>
        <dbReference type="Rhea" id="RHEA-COMP:9537"/>
        <dbReference type="Rhea" id="RHEA-COMP:9539"/>
        <dbReference type="ChEBI" id="CHEBI:16374"/>
        <dbReference type="ChEBI" id="CHEBI:18151"/>
        <dbReference type="ChEBI" id="CHEBI:57306"/>
        <dbReference type="ChEBI" id="CHEBI:57307"/>
        <dbReference type="EC" id="1.3.5.3"/>
    </reaction>
</comment>
<evidence type="ECO:0000313" key="9">
    <source>
        <dbReference type="EMBL" id="TEA28202.1"/>
    </source>
</evidence>
<dbReference type="PANTHER" id="PTHR38030">
    <property type="entry name" value="PROTOPORPHYRINOGEN IX DEHYDROGENASE [MENAQUINONE]"/>
    <property type="match status" value="1"/>
</dbReference>
<dbReference type="NCBIfam" id="NF008316">
    <property type="entry name" value="PRK11104.1"/>
    <property type="match status" value="1"/>
</dbReference>